<keyword evidence="2 4" id="KW-0479">Metal-binding</keyword>
<evidence type="ECO:0000313" key="7">
    <source>
        <dbReference type="EMBL" id="OLP90941.1"/>
    </source>
</evidence>
<keyword evidence="6" id="KW-0812">Transmembrane</keyword>
<feature type="compositionally biased region" description="Polar residues" evidence="5">
    <location>
        <begin position="1729"/>
        <end position="1738"/>
    </location>
</feature>
<dbReference type="Gene3D" id="1.20.58.480">
    <property type="match status" value="1"/>
</dbReference>
<feature type="compositionally biased region" description="Low complexity" evidence="5">
    <location>
        <begin position="1181"/>
        <end position="1193"/>
    </location>
</feature>
<keyword evidence="7" id="KW-0223">Dioxygenase</keyword>
<evidence type="ECO:0000256" key="5">
    <source>
        <dbReference type="SAM" id="MobiDB-lite"/>
    </source>
</evidence>
<name>A0A1Q9D6X2_SYMMI</name>
<comment type="caution">
    <text evidence="7">The sequence shown here is derived from an EMBL/GenBank/DDBJ whole genome shotgun (WGS) entry which is preliminary data.</text>
</comment>
<evidence type="ECO:0000256" key="1">
    <source>
        <dbReference type="ARBA" id="ARBA00007119"/>
    </source>
</evidence>
<keyword evidence="6" id="KW-0472">Membrane</keyword>
<dbReference type="Proteomes" id="UP000186817">
    <property type="component" value="Unassembled WGS sequence"/>
</dbReference>
<feature type="compositionally biased region" description="Polar residues" evidence="5">
    <location>
        <begin position="1783"/>
        <end position="1795"/>
    </location>
</feature>
<accession>A0A1Q9D6X2</accession>
<keyword evidence="8" id="KW-1185">Reference proteome</keyword>
<feature type="region of interest" description="Disordered" evidence="5">
    <location>
        <begin position="1129"/>
        <end position="1193"/>
    </location>
</feature>
<evidence type="ECO:0000256" key="6">
    <source>
        <dbReference type="SAM" id="Phobius"/>
    </source>
</evidence>
<organism evidence="7 8">
    <name type="scientific">Symbiodinium microadriaticum</name>
    <name type="common">Dinoflagellate</name>
    <name type="synonym">Zooxanthella microadriatica</name>
    <dbReference type="NCBI Taxonomy" id="2951"/>
    <lineage>
        <taxon>Eukaryota</taxon>
        <taxon>Sar</taxon>
        <taxon>Alveolata</taxon>
        <taxon>Dinophyceae</taxon>
        <taxon>Suessiales</taxon>
        <taxon>Symbiodiniaceae</taxon>
        <taxon>Symbiodinium</taxon>
    </lineage>
</organism>
<dbReference type="OrthoDB" id="248779at2759"/>
<keyword evidence="4" id="KW-0349">Heme</keyword>
<dbReference type="Pfam" id="PF05132">
    <property type="entry name" value="RNA_pol_Rpc4"/>
    <property type="match status" value="1"/>
</dbReference>
<dbReference type="GO" id="GO:0020037">
    <property type="term" value="F:heme binding"/>
    <property type="evidence" value="ECO:0007669"/>
    <property type="project" value="InterPro"/>
</dbReference>
<feature type="compositionally biased region" description="Basic and acidic residues" evidence="5">
    <location>
        <begin position="1636"/>
        <end position="1646"/>
    </location>
</feature>
<dbReference type="GO" id="GO:0005737">
    <property type="term" value="C:cytoplasm"/>
    <property type="evidence" value="ECO:0007669"/>
    <property type="project" value="TreeGrafter"/>
</dbReference>
<evidence type="ECO:0000313" key="8">
    <source>
        <dbReference type="Proteomes" id="UP000186817"/>
    </source>
</evidence>
<evidence type="ECO:0000256" key="3">
    <source>
        <dbReference type="ARBA" id="ARBA00023004"/>
    </source>
</evidence>
<feature type="compositionally biased region" description="Polar residues" evidence="5">
    <location>
        <begin position="1219"/>
        <end position="1229"/>
    </location>
</feature>
<keyword evidence="7" id="KW-0560">Oxidoreductase</keyword>
<comment type="similarity">
    <text evidence="1">Belongs to the indoleamine 2,3-dioxygenase family.</text>
</comment>
<feature type="binding site" description="proximal binding residue" evidence="4">
    <location>
        <position position="468"/>
    </location>
    <ligand>
        <name>heme b</name>
        <dbReference type="ChEBI" id="CHEBI:60344"/>
    </ligand>
    <ligandPart>
        <name>Fe</name>
        <dbReference type="ChEBI" id="CHEBI:18248"/>
    </ligandPart>
</feature>
<dbReference type="PANTHER" id="PTHR28657:SF5">
    <property type="entry name" value="INDOLEAMINE 2,3-DIOXYGENASE"/>
    <property type="match status" value="1"/>
</dbReference>
<feature type="region of interest" description="Disordered" evidence="5">
    <location>
        <begin position="654"/>
        <end position="689"/>
    </location>
</feature>
<dbReference type="EMBL" id="LSRX01000687">
    <property type="protein sequence ID" value="OLP90941.1"/>
    <property type="molecule type" value="Genomic_DNA"/>
</dbReference>
<feature type="compositionally biased region" description="Basic and acidic residues" evidence="5">
    <location>
        <begin position="1591"/>
        <end position="1614"/>
    </location>
</feature>
<dbReference type="GO" id="GO:0003677">
    <property type="term" value="F:DNA binding"/>
    <property type="evidence" value="ECO:0007669"/>
    <property type="project" value="InterPro"/>
</dbReference>
<protein>
    <submittedName>
        <fullName evidence="7">Indoleamine 2,3-dioxygenase 1</fullName>
    </submittedName>
</protein>
<evidence type="ECO:0000256" key="2">
    <source>
        <dbReference type="ARBA" id="ARBA00022723"/>
    </source>
</evidence>
<keyword evidence="3 4" id="KW-0408">Iron</keyword>
<dbReference type="Pfam" id="PF01231">
    <property type="entry name" value="IDO"/>
    <property type="match status" value="1"/>
</dbReference>
<dbReference type="GO" id="GO:0006383">
    <property type="term" value="P:transcription by RNA polymerase III"/>
    <property type="evidence" value="ECO:0007669"/>
    <property type="project" value="InterPro"/>
</dbReference>
<dbReference type="InterPro" id="IPR000898">
    <property type="entry name" value="Indolamine_dOase"/>
</dbReference>
<gene>
    <name evidence="7" type="primary">Ido1</name>
    <name evidence="7" type="ORF">AK812_SmicGene27420</name>
</gene>
<feature type="transmembrane region" description="Helical" evidence="6">
    <location>
        <begin position="50"/>
        <end position="70"/>
    </location>
</feature>
<sequence length="2043" mass="223516">MERHSTPRLNDGRPEGSNSEICVEAQHPWLADADILFWDRPAMQLRGRWIFSWGLGFAACGLLGALMPAVRQHFLRLLKRGKRRRRCDHQEVLDKVPSIRLRYGLSTRGFLPLCCMKRLPSEFQDWERLADKLPDLNRAGRLKEAVDGLPRMDLKCFEGAGKELLQRAFLLLGALAHSYSHGHEVPWHLVGDRGRGTLTNTALKSSSCLPAQLAEPWLEVSSRLGVPPVLTAAATDLWNWRLRDSAGPFTPENLEQGISLTGTDTERAFHMVPCAMQAAAAEVVPKIFLADILVRGACDEQLASLLREVADVLLEFQHFFRQIAGTVDKDLFYDVYRPLLNGFHPSGLKMEVSEAAADLLTRPVACVTKAVEGGGLLNKSKGPSAGQSTIILLLDSFLAISHSESGVAFQEEMLSYMPAEHRQMVLDFRQRWRDLDSLPTVIGQRKVHDLEEAYGECVKAFSGLRRLHLSTVTSYLVRTNTGTGATTWRSLLQSMLTVRYPTEAEVRFCSATHTVVEQLQIQLWGAFLIILWSFSVSLAFFSFCAFSERLRGRELSHVRELQELLAPISMATPQAVDETLIGLRLAALAEKSSLVRCTLKRRGWTHGLPKGAMTHHGLDVSGSGQHDTCWSLPGGCPLGLVMADGHDVPQPVAYRGSAAPEPKRPKTFRPQKPTTQRAVEKSSLASVGPEESVGHMLHAAARRQSVEFQSGRARDVPQTAERFHGMSLKSFGLTSSLGGAAPRKSKERKDGKSMDLMDLAFSGGMQMWNGEPMPSYAPISLPYFDVEEEGSGAIVQDSTENKTRPKLVHIDEANSKAAEKLLGPNQELLEDSYFLLQMPCVLPEMSKPEDELFREAEDAASAGSGATITRLPDGKLGKLRVYKSGKVKMEIGGISFCVDQGCETFFQQDLALVCPLAGEFFNLGRLNSRMVLTPDLDAILAQVPEMLSQSEETPVLEQAPKKEPAAVPAVPAQLPVFPAARGKGRGKGSRGKRWTGNTTTMLLCTVHTNLPDVAELQADLAVLTTGWRQSALEVDASCVMEAAVTAAFACRPLRALAQLRLRIHPAAELSGLGALKAEGGKLYHALSAAANQIAELRAEHRYVHSPLKRNVKELSLLVKSQDILLRALTRKHSPRRTSTLQSVAEEDERSQRSSQSSSNNTPTKPRPHPEPTTPPAEEAEAAATPQSPAQSSAEPFPLHVVSIRSNSTVSDASLGALSAPQSATGSTPRPTILGRESRDSRTRSSDASDVADQLTTLVCRPALCWLGPQSINDDWTQSIPKRTVNWDSQRMGHRRRSSAWPFLAASVLFGSTCSPRTAVPAGGGFVDARTHDCYRHGCGEVRFKLERQRGLYRSYPWEAWDPLPGSCARSPRVGRVVVSGWPSRLPSELPGKALEEVLKCLAEAAQHGELREDGAVPGALPVQPRLREFQEAAAGSSKLSKFLLSEDLGSSALSRLSFAPDGWRMTQANACFCGHILTIGVGDGATIYGEAQQLRYSNAILEVVMGGPLHCKSLLSDLLAEKGTLFSTNGLPDVPDTLTFQKGDIVKEHMAKRREKKAKFSFDPAMYVSVFYPYVKVVIWPGRAQGHRNRHGGDEHKNSGGDKQPTVKEEVDWDSREDEAVFTPPFLGDDAGSNKSWHDLDNHAGDHAPVTPDLLLDTTEAGEVSTNEVEENMRGQWPSQAALAAIFRDTTTAELRREWGLADNLATPQQRAPPPPGAEDSQPADQEGSHATTATKTDATPGGTIPSLDQDDLVRQVMNDLKQLGGDPRRKREDMEEVEVETGMQTSHTAPSVQSAGERLGLKIKKKAEDERRLDTDQGRFQENRWEAPHPKGLEEHVTMEAIARTLQMQLQQERHVLTGEIQRAMSQVNSRVDDIEKDVIRELQLDIDVEEAFVPGTRKGGAANRLEVEFSAGTAWYNGGRVCSGTAPKQGEDAVEVGAGWIDLAKIARYGLGKKKVGRGGWMGGPRPRGWAPVALRSHVFFLGSWVGWVGRGDGAGFSLGSLHVSFLGSWVGWVGQEAGLPLGSLHASFLGGWVGWVGRGQ</sequence>
<feature type="compositionally biased region" description="Basic and acidic residues" evidence="5">
    <location>
        <begin position="1235"/>
        <end position="1246"/>
    </location>
</feature>
<feature type="region of interest" description="Disordered" evidence="5">
    <location>
        <begin position="1702"/>
        <end position="1795"/>
    </location>
</feature>
<dbReference type="PANTHER" id="PTHR28657">
    <property type="entry name" value="INDOLEAMINE 2,3-DIOXYGENASE"/>
    <property type="match status" value="1"/>
</dbReference>
<dbReference type="GO" id="GO:0033754">
    <property type="term" value="F:indoleamine 2,3-dioxygenase activity"/>
    <property type="evidence" value="ECO:0007669"/>
    <property type="project" value="TreeGrafter"/>
</dbReference>
<evidence type="ECO:0000256" key="4">
    <source>
        <dbReference type="PIRSR" id="PIRSR600898-1"/>
    </source>
</evidence>
<feature type="region of interest" description="Disordered" evidence="5">
    <location>
        <begin position="1216"/>
        <end position="1249"/>
    </location>
</feature>
<dbReference type="InterPro" id="IPR037217">
    <property type="entry name" value="Trp/Indoleamine_2_3_dOase-like"/>
</dbReference>
<dbReference type="GO" id="GO:0005666">
    <property type="term" value="C:RNA polymerase III complex"/>
    <property type="evidence" value="ECO:0007669"/>
    <property type="project" value="InterPro"/>
</dbReference>
<feature type="region of interest" description="Disordered" evidence="5">
    <location>
        <begin position="1586"/>
        <end position="1652"/>
    </location>
</feature>
<dbReference type="GO" id="GO:0046872">
    <property type="term" value="F:metal ion binding"/>
    <property type="evidence" value="ECO:0007669"/>
    <property type="project" value="UniProtKB-KW"/>
</dbReference>
<dbReference type="GO" id="GO:0019441">
    <property type="term" value="P:L-tryptophan catabolic process to kynurenine"/>
    <property type="evidence" value="ECO:0007669"/>
    <property type="project" value="InterPro"/>
</dbReference>
<proteinExistence type="inferred from homology"/>
<dbReference type="GO" id="GO:0034354">
    <property type="term" value="P:'de novo' NAD+ biosynthetic process from L-tryptophan"/>
    <property type="evidence" value="ECO:0007669"/>
    <property type="project" value="TreeGrafter"/>
</dbReference>
<dbReference type="SUPFAM" id="SSF140959">
    <property type="entry name" value="Indolic compounds 2,3-dioxygenase-like"/>
    <property type="match status" value="1"/>
</dbReference>
<keyword evidence="6" id="KW-1133">Transmembrane helix</keyword>
<dbReference type="InterPro" id="IPR007811">
    <property type="entry name" value="RPC4"/>
</dbReference>
<reference evidence="7 8" key="1">
    <citation type="submission" date="2016-02" db="EMBL/GenBank/DDBJ databases">
        <title>Genome analysis of coral dinoflagellate symbionts highlights evolutionary adaptations to a symbiotic lifestyle.</title>
        <authorList>
            <person name="Aranda M."/>
            <person name="Li Y."/>
            <person name="Liew Y.J."/>
            <person name="Baumgarten S."/>
            <person name="Simakov O."/>
            <person name="Wilson M."/>
            <person name="Piel J."/>
            <person name="Ashoor H."/>
            <person name="Bougouffa S."/>
            <person name="Bajic V.B."/>
            <person name="Ryu T."/>
            <person name="Ravasi T."/>
            <person name="Bayer T."/>
            <person name="Micklem G."/>
            <person name="Kim H."/>
            <person name="Bhak J."/>
            <person name="Lajeunesse T.C."/>
            <person name="Voolstra C.R."/>
        </authorList>
    </citation>
    <scope>NUCLEOTIDE SEQUENCE [LARGE SCALE GENOMIC DNA]</scope>
    <source>
        <strain evidence="7 8">CCMP2467</strain>
    </source>
</reference>